<name>A0A4R6U3Y1_9BURK</name>
<proteinExistence type="predicted"/>
<accession>A0A4R6U3Y1</accession>
<protein>
    <submittedName>
        <fullName evidence="1">Uncharacterized protein</fullName>
    </submittedName>
</protein>
<reference evidence="1 2" key="1">
    <citation type="submission" date="2019-03" db="EMBL/GenBank/DDBJ databases">
        <title>Genomic Encyclopedia of Type Strains, Phase IV (KMG-IV): sequencing the most valuable type-strain genomes for metagenomic binning, comparative biology and taxonomic classification.</title>
        <authorList>
            <person name="Goeker M."/>
        </authorList>
    </citation>
    <scope>NUCLEOTIDE SEQUENCE [LARGE SCALE GENOMIC DNA]</scope>
    <source>
        <strain evidence="1 2">DSM 19605</strain>
    </source>
</reference>
<gene>
    <name evidence="1" type="ORF">DFR43_1249</name>
</gene>
<keyword evidence="2" id="KW-1185">Reference proteome</keyword>
<evidence type="ECO:0000313" key="1">
    <source>
        <dbReference type="EMBL" id="TDQ37764.1"/>
    </source>
</evidence>
<comment type="caution">
    <text evidence="1">The sequence shown here is derived from an EMBL/GenBank/DDBJ whole genome shotgun (WGS) entry which is preliminary data.</text>
</comment>
<dbReference type="AlphaFoldDB" id="A0A4R6U3Y1"/>
<dbReference type="RefSeq" id="WP_164499757.1">
    <property type="nucleotide sequence ID" value="NZ_SNYL01000024.1"/>
</dbReference>
<sequence length="57" mass="6327">MSIQSKRFVLAAEDGRMVTYDTRTGPSLTASRALSYVWTNPTEAQTQRLAYQTAQSA</sequence>
<organism evidence="1 2">
    <name type="scientific">Tepidicella xavieri</name>
    <dbReference type="NCBI Taxonomy" id="360241"/>
    <lineage>
        <taxon>Bacteria</taxon>
        <taxon>Pseudomonadati</taxon>
        <taxon>Pseudomonadota</taxon>
        <taxon>Betaproteobacteria</taxon>
        <taxon>Burkholderiales</taxon>
        <taxon>Tepidicella</taxon>
    </lineage>
</organism>
<dbReference type="Proteomes" id="UP000295510">
    <property type="component" value="Unassembled WGS sequence"/>
</dbReference>
<dbReference type="EMBL" id="SNYL01000024">
    <property type="protein sequence ID" value="TDQ37764.1"/>
    <property type="molecule type" value="Genomic_DNA"/>
</dbReference>
<evidence type="ECO:0000313" key="2">
    <source>
        <dbReference type="Proteomes" id="UP000295510"/>
    </source>
</evidence>